<accession>A0A8I6XZD3</accession>
<dbReference type="OMA" id="AMFMFRR"/>
<dbReference type="InterPro" id="IPR008545">
    <property type="entry name" value="Web"/>
</dbReference>
<dbReference type="Gramene" id="HORVU.MOREX.r2.5HG0402980.1">
    <property type="protein sequence ID" value="HORVU.MOREX.r2.5HG0402980.1"/>
    <property type="gene ID" value="HORVU.MOREX.r2.5HG0402980"/>
</dbReference>
<feature type="coiled-coil region" evidence="3">
    <location>
        <begin position="551"/>
        <end position="594"/>
    </location>
</feature>
<dbReference type="EnsemblPlants" id="HORVU.MOREX.r3.5HG0486550.1">
    <property type="protein sequence ID" value="HORVU.MOREX.r3.5HG0486550.1"/>
    <property type="gene ID" value="HORVU.MOREX.r3.5HG0486550"/>
</dbReference>
<dbReference type="KEGG" id="hvg:123398670"/>
<dbReference type="Gramene" id="HORVU.MOREX.r3.5HG0486550.1">
    <property type="protein sequence ID" value="HORVU.MOREX.r3.5HG0486550.1"/>
    <property type="gene ID" value="HORVU.MOREX.r3.5HG0486550"/>
</dbReference>
<dbReference type="AlphaFoldDB" id="A0A8I6XZD3"/>
<proteinExistence type="inferred from homology"/>
<reference evidence="5" key="3">
    <citation type="submission" date="2022-01" db="UniProtKB">
        <authorList>
            <consortium name="EnsemblPlants"/>
        </authorList>
    </citation>
    <scope>IDENTIFICATION</scope>
    <source>
        <strain evidence="5">subsp. vulgare</strain>
    </source>
</reference>
<evidence type="ECO:0000256" key="2">
    <source>
        <dbReference type="ARBA" id="ARBA00023054"/>
    </source>
</evidence>
<evidence type="ECO:0000313" key="5">
    <source>
        <dbReference type="EnsemblPlants" id="HORVU.MOREX.r3.5HG0486550.1"/>
    </source>
</evidence>
<feature type="region of interest" description="Disordered" evidence="4">
    <location>
        <begin position="756"/>
        <end position="776"/>
    </location>
</feature>
<evidence type="ECO:0000256" key="3">
    <source>
        <dbReference type="SAM" id="Coils"/>
    </source>
</evidence>
<dbReference type="PANTHER" id="PTHR32054">
    <property type="entry name" value="HEAVY CHAIN, PUTATIVE, EXPRESSED-RELATED-RELATED"/>
    <property type="match status" value="1"/>
</dbReference>
<keyword evidence="2 3" id="KW-0175">Coiled coil</keyword>
<name>A0A8I6XZD3_HORVV</name>
<reference evidence="5" key="2">
    <citation type="submission" date="2020-10" db="EMBL/GenBank/DDBJ databases">
        <authorList>
            <person name="Scholz U."/>
            <person name="Mascher M."/>
            <person name="Fiebig A."/>
        </authorList>
    </citation>
    <scope>NUCLEOTIDE SEQUENCE [LARGE SCALE GENOMIC DNA]</scope>
    <source>
        <strain evidence="5">cv. Morex</strain>
    </source>
</reference>
<dbReference type="Proteomes" id="UP000011116">
    <property type="component" value="Chromosome 5H"/>
</dbReference>
<dbReference type="GeneID" id="123398670"/>
<protein>
    <recommendedName>
        <fullName evidence="7">Protein WEAK CHLOROPLAST MOVEMENT UNDER BLUE LIGHT 1</fullName>
    </recommendedName>
</protein>
<organism evidence="5 6">
    <name type="scientific">Hordeum vulgare subsp. vulgare</name>
    <name type="common">Domesticated barley</name>
    <dbReference type="NCBI Taxonomy" id="112509"/>
    <lineage>
        <taxon>Eukaryota</taxon>
        <taxon>Viridiplantae</taxon>
        <taxon>Streptophyta</taxon>
        <taxon>Embryophyta</taxon>
        <taxon>Tracheophyta</taxon>
        <taxon>Spermatophyta</taxon>
        <taxon>Magnoliopsida</taxon>
        <taxon>Liliopsida</taxon>
        <taxon>Poales</taxon>
        <taxon>Poaceae</taxon>
        <taxon>BOP clade</taxon>
        <taxon>Pooideae</taxon>
        <taxon>Triticodae</taxon>
        <taxon>Triticeae</taxon>
        <taxon>Hordeinae</taxon>
        <taxon>Hordeum</taxon>
    </lineage>
</organism>
<evidence type="ECO:0000313" key="6">
    <source>
        <dbReference type="Proteomes" id="UP000011116"/>
    </source>
</evidence>
<evidence type="ECO:0000256" key="4">
    <source>
        <dbReference type="SAM" id="MobiDB-lite"/>
    </source>
</evidence>
<comment type="similarity">
    <text evidence="1">Belongs to the WEB family.</text>
</comment>
<dbReference type="PANTHER" id="PTHR32054:SF15">
    <property type="entry name" value="OS09G0458000 PROTEIN"/>
    <property type="match status" value="1"/>
</dbReference>
<dbReference type="GO" id="GO:0009903">
    <property type="term" value="P:chloroplast avoidance movement"/>
    <property type="evidence" value="ECO:0000318"/>
    <property type="project" value="GO_Central"/>
</dbReference>
<evidence type="ECO:0008006" key="7">
    <source>
        <dbReference type="Google" id="ProtNLM"/>
    </source>
</evidence>
<dbReference type="RefSeq" id="XP_044949055.1">
    <property type="nucleotide sequence ID" value="XM_045093120.1"/>
</dbReference>
<dbReference type="OrthoDB" id="1931671at2759"/>
<gene>
    <name evidence="5" type="primary">LOC123398670</name>
</gene>
<feature type="coiled-coil region" evidence="3">
    <location>
        <begin position="249"/>
        <end position="337"/>
    </location>
</feature>
<dbReference type="GO" id="GO:0005829">
    <property type="term" value="C:cytosol"/>
    <property type="evidence" value="ECO:0000318"/>
    <property type="project" value="GO_Central"/>
</dbReference>
<dbReference type="SMR" id="A0A8I6XZD3"/>
<dbReference type="Pfam" id="PF05701">
    <property type="entry name" value="WEMBL"/>
    <property type="match status" value="1"/>
</dbReference>
<reference evidence="6" key="1">
    <citation type="journal article" date="2012" name="Nature">
        <title>A physical, genetic and functional sequence assembly of the barley genome.</title>
        <authorList>
            <consortium name="The International Barley Genome Sequencing Consortium"/>
            <person name="Mayer K.F."/>
            <person name="Waugh R."/>
            <person name="Brown J.W."/>
            <person name="Schulman A."/>
            <person name="Langridge P."/>
            <person name="Platzer M."/>
            <person name="Fincher G.B."/>
            <person name="Muehlbauer G.J."/>
            <person name="Sato K."/>
            <person name="Close T.J."/>
            <person name="Wise R.P."/>
            <person name="Stein N."/>
        </authorList>
    </citation>
    <scope>NUCLEOTIDE SEQUENCE [LARGE SCALE GENOMIC DNA]</scope>
    <source>
        <strain evidence="6">cv. Morex</strain>
    </source>
</reference>
<sequence>MEELNAEGVQQVEELNVEGVQQVEELNVKGAQQVQELNVEGVQQVAVVPNTVDLLENLTDSMPLVSVGFTESSPDGHNRHLSEDLSSLTINNIRVNGEESCDNQSKGNGISFHGHNRNFSEDIGSLTINELRASKVEEDCHSQHEEKEQQISRHNSAERNIFKAAEIAERFIQALDNRVLVETAAPIESVKDAVSKFGGILDWKERRKNVQLALDKVREEGPEYQRRVNAEELEKSKVLQELCSTRRIIEGLKLSLEKAQTEALQAQQDAELAEIRYKEIQQGIARKESAAVKAEIDLAKERHATAVADLQSVKEELEQLEKEHTSLITHREIAEIRAHESTAASQEIEKIVEDLTLELISLKESLTSSHATHIIAEERRINVALAYEQEKMDSKNELKQVDGEIQKLNDEILANKDLESKLEAASALLANLQSDFTAYMEGTLLEKENEVGEEMRSMVDVQMKLAKTRKELEDMRTNIETAKDEVKGLWNTAAALRADLEKEKADLTALKDKVHRATVSASSFQEELRKTTRELIVVQERIEAAKMPAELRQATQETQRAKAKARSACDEVTKAGEEADRAKAEVNVVQLRQEAVSREILAVKASEEIAMASVNALQEYKEEGETEPEADRRSDKSMMVSLEEYDALNKRAKEAEDLAKKRVIEAVEKIKEAKEGEVRSLDKLYQLTTQIDERRVALREAQEKAIAAQDHKLTMENELRKRRVKHGQHYTAGEAELAIPEVCLLRNGACSFDAAGSSASHMQGGGGPVTAAAGEPKARKSYFPRSIVTMFMTRKKTHSK</sequence>
<dbReference type="GO" id="GO:0009904">
    <property type="term" value="P:chloroplast accumulation movement"/>
    <property type="evidence" value="ECO:0000318"/>
    <property type="project" value="GO_Central"/>
</dbReference>
<keyword evidence="6" id="KW-1185">Reference proteome</keyword>
<feature type="coiled-coil region" evidence="3">
    <location>
        <begin position="384"/>
        <end position="517"/>
    </location>
</feature>
<evidence type="ECO:0000256" key="1">
    <source>
        <dbReference type="ARBA" id="ARBA00005485"/>
    </source>
</evidence>